<organism evidence="7 8">
    <name type="scientific">Halochromatium glycolicum</name>
    <dbReference type="NCBI Taxonomy" id="85075"/>
    <lineage>
        <taxon>Bacteria</taxon>
        <taxon>Pseudomonadati</taxon>
        <taxon>Pseudomonadota</taxon>
        <taxon>Gammaproteobacteria</taxon>
        <taxon>Chromatiales</taxon>
        <taxon>Chromatiaceae</taxon>
        <taxon>Halochromatium</taxon>
    </lineage>
</organism>
<comment type="caution">
    <text evidence="7">The sequence shown here is derived from an EMBL/GenBank/DDBJ whole genome shotgun (WGS) entry which is preliminary data.</text>
</comment>
<dbReference type="Proteomes" id="UP001296776">
    <property type="component" value="Unassembled WGS sequence"/>
</dbReference>
<keyword evidence="3 6" id="KW-0963">Cytoplasm</keyword>
<dbReference type="PIRSF" id="PIRSF039090">
    <property type="entry name" value="Flis"/>
    <property type="match status" value="1"/>
</dbReference>
<comment type="similarity">
    <text evidence="2 6">Belongs to the FliS family.</text>
</comment>
<evidence type="ECO:0000256" key="3">
    <source>
        <dbReference type="ARBA" id="ARBA00022490"/>
    </source>
</evidence>
<dbReference type="Gene3D" id="1.20.120.340">
    <property type="entry name" value="Flagellar protein FliS"/>
    <property type="match status" value="1"/>
</dbReference>
<evidence type="ECO:0000256" key="1">
    <source>
        <dbReference type="ARBA" id="ARBA00004514"/>
    </source>
</evidence>
<gene>
    <name evidence="7" type="primary">fliS</name>
    <name evidence="7" type="ORF">CKO40_01715</name>
</gene>
<keyword evidence="8" id="KW-1185">Reference proteome</keyword>
<dbReference type="Pfam" id="PF02561">
    <property type="entry name" value="FliS"/>
    <property type="match status" value="1"/>
</dbReference>
<evidence type="ECO:0000256" key="4">
    <source>
        <dbReference type="ARBA" id="ARBA00022795"/>
    </source>
</evidence>
<comment type="subcellular location">
    <subcellularLocation>
        <location evidence="1 6">Cytoplasm</location>
        <location evidence="1 6">Cytosol</location>
    </subcellularLocation>
</comment>
<dbReference type="GO" id="GO:0071973">
    <property type="term" value="P:bacterial-type flagellum-dependent cell motility"/>
    <property type="evidence" value="ECO:0007669"/>
    <property type="project" value="TreeGrafter"/>
</dbReference>
<dbReference type="PANTHER" id="PTHR34773">
    <property type="entry name" value="FLAGELLAR SECRETION CHAPERONE FLIS"/>
    <property type="match status" value="1"/>
</dbReference>
<evidence type="ECO:0000313" key="7">
    <source>
        <dbReference type="EMBL" id="MBK1703299.1"/>
    </source>
</evidence>
<reference evidence="7" key="1">
    <citation type="submission" date="2017-08" db="EMBL/GenBank/DDBJ databases">
        <authorList>
            <person name="Imhoff J.F."/>
            <person name="Rahn T."/>
            <person name="Kuenzel S."/>
            <person name="Neulinger S.C."/>
        </authorList>
    </citation>
    <scope>NUCLEOTIDE SEQUENCE</scope>
    <source>
        <strain evidence="7">DSM 11080</strain>
    </source>
</reference>
<name>A0AAJ0U105_9GAMM</name>
<dbReference type="GO" id="GO:0005829">
    <property type="term" value="C:cytosol"/>
    <property type="evidence" value="ECO:0007669"/>
    <property type="project" value="UniProtKB-SubCell"/>
</dbReference>
<dbReference type="SUPFAM" id="SSF101116">
    <property type="entry name" value="Flagellar export chaperone FliS"/>
    <property type="match status" value="1"/>
</dbReference>
<dbReference type="RefSeq" id="WP_200344146.1">
    <property type="nucleotide sequence ID" value="NZ_NRSJ01000002.1"/>
</dbReference>
<dbReference type="CDD" id="cd16098">
    <property type="entry name" value="FliS"/>
    <property type="match status" value="1"/>
</dbReference>
<accession>A0AAJ0U105</accession>
<evidence type="ECO:0000256" key="2">
    <source>
        <dbReference type="ARBA" id="ARBA00008787"/>
    </source>
</evidence>
<reference evidence="7" key="2">
    <citation type="journal article" date="2020" name="Microorganisms">
        <title>Osmotic Adaptation and Compatible Solute Biosynthesis of Phototrophic Bacteria as Revealed from Genome Analyses.</title>
        <authorList>
            <person name="Imhoff J.F."/>
            <person name="Rahn T."/>
            <person name="Kunzel S."/>
            <person name="Keller A."/>
            <person name="Neulinger S.C."/>
        </authorList>
    </citation>
    <scope>NUCLEOTIDE SEQUENCE</scope>
    <source>
        <strain evidence="7">DSM 11080</strain>
    </source>
</reference>
<dbReference type="PANTHER" id="PTHR34773:SF1">
    <property type="entry name" value="FLAGELLAR SECRETION CHAPERONE FLIS"/>
    <property type="match status" value="1"/>
</dbReference>
<dbReference type="EMBL" id="NRSJ01000002">
    <property type="protein sequence ID" value="MBK1703299.1"/>
    <property type="molecule type" value="Genomic_DNA"/>
</dbReference>
<keyword evidence="4 6" id="KW-1005">Bacterial flagellum biogenesis</keyword>
<dbReference type="GO" id="GO:0044780">
    <property type="term" value="P:bacterial-type flagellum assembly"/>
    <property type="evidence" value="ECO:0007669"/>
    <property type="project" value="InterPro"/>
</dbReference>
<proteinExistence type="inferred from homology"/>
<sequence length="139" mass="14581">MTVMRGATGYGRGAGAYARVGVESGVMSANPHQLIVLLFDGALASIRAARIQMQAGNIAEKGRSISKALDVVNNGLAAALDAERGGEVAERLASLYDYVARLLLSANLHNDEKSLDEAEALLEEIATAWREIGGQTPDG</sequence>
<protein>
    <recommendedName>
        <fullName evidence="6">Flagellar secretion chaperone FliS</fullName>
    </recommendedName>
</protein>
<dbReference type="NCBIfam" id="TIGR00208">
    <property type="entry name" value="fliS"/>
    <property type="match status" value="1"/>
</dbReference>
<keyword evidence="7" id="KW-0969">Cilium</keyword>
<dbReference type="AlphaFoldDB" id="A0AAJ0U105"/>
<keyword evidence="7" id="KW-0966">Cell projection</keyword>
<keyword evidence="5" id="KW-0143">Chaperone</keyword>
<evidence type="ECO:0000256" key="5">
    <source>
        <dbReference type="ARBA" id="ARBA00023186"/>
    </source>
</evidence>
<evidence type="ECO:0000313" key="8">
    <source>
        <dbReference type="Proteomes" id="UP001296776"/>
    </source>
</evidence>
<dbReference type="InterPro" id="IPR036584">
    <property type="entry name" value="FliS_sf"/>
</dbReference>
<dbReference type="InterPro" id="IPR003713">
    <property type="entry name" value="FliS"/>
</dbReference>
<keyword evidence="7" id="KW-0282">Flagellum</keyword>
<evidence type="ECO:0000256" key="6">
    <source>
        <dbReference type="PIRNR" id="PIRNR039090"/>
    </source>
</evidence>